<accession>F6TVI9</accession>
<dbReference type="ExpressionAtlas" id="F6TVI9">
    <property type="expression patterns" value="baseline"/>
</dbReference>
<dbReference type="GO" id="GO:0031410">
    <property type="term" value="C:cytoplasmic vesicle"/>
    <property type="evidence" value="ECO:0000318"/>
    <property type="project" value="GO_Central"/>
</dbReference>
<dbReference type="Bgee" id="ENSMODG00000004263">
    <property type="expression patterns" value="Expressed in cerebellum and 18 other cell types or tissues"/>
</dbReference>
<evidence type="ECO:0000313" key="14">
    <source>
        <dbReference type="Proteomes" id="UP000002280"/>
    </source>
</evidence>
<keyword evidence="5" id="KW-0217">Developmental protein</keyword>
<dbReference type="GO" id="GO:0007399">
    <property type="term" value="P:nervous system development"/>
    <property type="evidence" value="ECO:0007669"/>
    <property type="project" value="UniProtKB-KW"/>
</dbReference>
<dbReference type="InterPro" id="IPR033571">
    <property type="entry name" value="N4BP3"/>
</dbReference>
<feature type="region of interest" description="Disordered" evidence="11">
    <location>
        <begin position="73"/>
        <end position="93"/>
    </location>
</feature>
<reference evidence="13" key="3">
    <citation type="submission" date="2025-09" db="UniProtKB">
        <authorList>
            <consortium name="Ensembl"/>
        </authorList>
    </citation>
    <scope>IDENTIFICATION</scope>
</reference>
<evidence type="ECO:0000256" key="1">
    <source>
        <dbReference type="ARBA" id="ARBA00004279"/>
    </source>
</evidence>
<feature type="coiled-coil region" evidence="10">
    <location>
        <begin position="384"/>
        <end position="439"/>
    </location>
</feature>
<reference evidence="13 14" key="1">
    <citation type="journal article" date="2007" name="Nature">
        <title>Genome of the marsupial Monodelphis domestica reveals innovation in non-coding sequences.</title>
        <authorList>
            <person name="Mikkelsen T.S."/>
            <person name="Wakefield M.J."/>
            <person name="Aken B."/>
            <person name="Amemiya C.T."/>
            <person name="Chang J.L."/>
            <person name="Duke S."/>
            <person name="Garber M."/>
            <person name="Gentles A.J."/>
            <person name="Goodstadt L."/>
            <person name="Heger A."/>
            <person name="Jurka J."/>
            <person name="Kamal M."/>
            <person name="Mauceli E."/>
            <person name="Searle S.M."/>
            <person name="Sharpe T."/>
            <person name="Baker M.L."/>
            <person name="Batzer M.A."/>
            <person name="Benos P.V."/>
            <person name="Belov K."/>
            <person name="Clamp M."/>
            <person name="Cook A."/>
            <person name="Cuff J."/>
            <person name="Das R."/>
            <person name="Davidow L."/>
            <person name="Deakin J.E."/>
            <person name="Fazzari M.J."/>
            <person name="Glass J.L."/>
            <person name="Grabherr M."/>
            <person name="Greally J.M."/>
            <person name="Gu W."/>
            <person name="Hore T.A."/>
            <person name="Huttley G.A."/>
            <person name="Kleber M."/>
            <person name="Jirtle R.L."/>
            <person name="Koina E."/>
            <person name="Lee J.T."/>
            <person name="Mahony S."/>
            <person name="Marra M.A."/>
            <person name="Miller R.D."/>
            <person name="Nicholls R.D."/>
            <person name="Oda M."/>
            <person name="Papenfuss A.T."/>
            <person name="Parra Z.E."/>
            <person name="Pollock D.D."/>
            <person name="Ray D.A."/>
            <person name="Schein J.E."/>
            <person name="Speed T.P."/>
            <person name="Thompson K."/>
            <person name="VandeBerg J.L."/>
            <person name="Wade C.M."/>
            <person name="Walker J.A."/>
            <person name="Waters P.D."/>
            <person name="Webber C."/>
            <person name="Weidman J.R."/>
            <person name="Xie X."/>
            <person name="Zody M.C."/>
            <person name="Baldwin J."/>
            <person name="Abdouelleil A."/>
            <person name="Abdulkadir J."/>
            <person name="Abebe A."/>
            <person name="Abera B."/>
            <person name="Abreu J."/>
            <person name="Acer S.C."/>
            <person name="Aftuck L."/>
            <person name="Alexander A."/>
            <person name="An P."/>
            <person name="Anderson E."/>
            <person name="Anderson S."/>
            <person name="Arachi H."/>
            <person name="Azer M."/>
            <person name="Bachantsang P."/>
            <person name="Barry A."/>
            <person name="Bayul T."/>
            <person name="Berlin A."/>
            <person name="Bessette D."/>
            <person name="Bloom T."/>
            <person name="Bloom T."/>
            <person name="Boguslavskiy L."/>
            <person name="Bonnet C."/>
            <person name="Boukhgalter B."/>
            <person name="Bourzgui I."/>
            <person name="Brown A."/>
            <person name="Cahill P."/>
            <person name="Channer S."/>
            <person name="Cheshatsang Y."/>
            <person name="Chuda L."/>
            <person name="Citroen M."/>
            <person name="Collymore A."/>
            <person name="Cooke P."/>
            <person name="Costello M."/>
            <person name="D'Aco K."/>
            <person name="Daza R."/>
            <person name="De Haan G."/>
            <person name="DeGray S."/>
            <person name="DeMaso C."/>
            <person name="Dhargay N."/>
            <person name="Dooley K."/>
            <person name="Dooley E."/>
            <person name="Doricent M."/>
            <person name="Dorje P."/>
            <person name="Dorjee K."/>
            <person name="Dupes A."/>
            <person name="Elong R."/>
            <person name="Falk J."/>
            <person name="Farina A."/>
            <person name="Faro S."/>
            <person name="Ferguson D."/>
            <person name="Fisher S."/>
            <person name="Foley C.D."/>
            <person name="Franke A."/>
            <person name="Friedrich D."/>
            <person name="Gadbois L."/>
            <person name="Gearin G."/>
            <person name="Gearin C.R."/>
            <person name="Giannoukos G."/>
            <person name="Goode T."/>
            <person name="Graham J."/>
            <person name="Grandbois E."/>
            <person name="Grewal S."/>
            <person name="Gyaltsen K."/>
            <person name="Hafez N."/>
            <person name="Hagos B."/>
            <person name="Hall J."/>
            <person name="Henson C."/>
            <person name="Hollinger A."/>
            <person name="Honan T."/>
            <person name="Huard M.D."/>
            <person name="Hughes L."/>
            <person name="Hurhula B."/>
            <person name="Husby M.E."/>
            <person name="Kamat A."/>
            <person name="Kanga B."/>
            <person name="Kashin S."/>
            <person name="Khazanovich D."/>
            <person name="Kisner P."/>
            <person name="Lance K."/>
            <person name="Lara M."/>
            <person name="Lee W."/>
            <person name="Lennon N."/>
            <person name="Letendre F."/>
            <person name="LeVine R."/>
            <person name="Lipovsky A."/>
            <person name="Liu X."/>
            <person name="Liu J."/>
            <person name="Liu S."/>
            <person name="Lokyitsang T."/>
            <person name="Lokyitsang Y."/>
            <person name="Lubonja R."/>
            <person name="Lui A."/>
            <person name="MacDonald P."/>
            <person name="Magnisalis V."/>
            <person name="Maru K."/>
            <person name="Matthews C."/>
            <person name="McCusker W."/>
            <person name="McDonough S."/>
            <person name="Mehta T."/>
            <person name="Meldrim J."/>
            <person name="Meneus L."/>
            <person name="Mihai O."/>
            <person name="Mihalev A."/>
            <person name="Mihova T."/>
            <person name="Mittelman R."/>
            <person name="Mlenga V."/>
            <person name="Montmayeur A."/>
            <person name="Mulrain L."/>
            <person name="Navidi A."/>
            <person name="Naylor J."/>
            <person name="Negash T."/>
            <person name="Nguyen T."/>
            <person name="Nguyen N."/>
            <person name="Nicol R."/>
            <person name="Norbu C."/>
            <person name="Norbu N."/>
            <person name="Novod N."/>
            <person name="O'Neill B."/>
            <person name="Osman S."/>
            <person name="Markiewicz E."/>
            <person name="Oyono O.L."/>
            <person name="Patti C."/>
            <person name="Phunkhang P."/>
            <person name="Pierre F."/>
            <person name="Priest M."/>
            <person name="Raghuraman S."/>
            <person name="Rege F."/>
            <person name="Reyes R."/>
            <person name="Rise C."/>
            <person name="Rogov P."/>
            <person name="Ross K."/>
            <person name="Ryan E."/>
            <person name="Settipalli S."/>
            <person name="Shea T."/>
            <person name="Sherpa N."/>
            <person name="Shi L."/>
            <person name="Shih D."/>
            <person name="Sparrow T."/>
            <person name="Spaulding J."/>
            <person name="Stalker J."/>
            <person name="Stange-Thomann N."/>
            <person name="Stavropoulos S."/>
            <person name="Stone C."/>
            <person name="Strader C."/>
            <person name="Tesfaye S."/>
            <person name="Thomson T."/>
            <person name="Thoulutsang Y."/>
            <person name="Thoulutsang D."/>
            <person name="Topham K."/>
            <person name="Topping I."/>
            <person name="Tsamla T."/>
            <person name="Vassiliev H."/>
            <person name="Vo A."/>
            <person name="Wangchuk T."/>
            <person name="Wangdi T."/>
            <person name="Weiand M."/>
            <person name="Wilkinson J."/>
            <person name="Wilson A."/>
            <person name="Yadav S."/>
            <person name="Young G."/>
            <person name="Yu Q."/>
            <person name="Zembek L."/>
            <person name="Zhong D."/>
            <person name="Zimmer A."/>
            <person name="Zwirko Z."/>
            <person name="Jaffe D.B."/>
            <person name="Alvarez P."/>
            <person name="Brockman W."/>
            <person name="Butler J."/>
            <person name="Chin C."/>
            <person name="Gnerre S."/>
            <person name="MacCallum I."/>
            <person name="Graves J.A."/>
            <person name="Ponting C.P."/>
            <person name="Breen M."/>
            <person name="Samollow P.B."/>
            <person name="Lander E.S."/>
            <person name="Lindblad-Toh K."/>
        </authorList>
    </citation>
    <scope>NUCLEOTIDE SEQUENCE [LARGE SCALE GENOMIC DNA]</scope>
</reference>
<proteinExistence type="inferred from homology"/>
<dbReference type="Ensembl" id="ENSMODT00000005367.3">
    <property type="protein sequence ID" value="ENSMODP00000005254.3"/>
    <property type="gene ID" value="ENSMODG00000004263.3"/>
</dbReference>
<evidence type="ECO:0000256" key="5">
    <source>
        <dbReference type="ARBA" id="ARBA00022473"/>
    </source>
</evidence>
<dbReference type="GO" id="GO:0030425">
    <property type="term" value="C:dendrite"/>
    <property type="evidence" value="ECO:0007669"/>
    <property type="project" value="UniProtKB-SubCell"/>
</dbReference>
<feature type="region of interest" description="Disordered" evidence="11">
    <location>
        <begin position="362"/>
        <end position="384"/>
    </location>
</feature>
<dbReference type="InterPro" id="IPR024964">
    <property type="entry name" value="CTLH/CRA"/>
</dbReference>
<evidence type="ECO:0000256" key="10">
    <source>
        <dbReference type="SAM" id="Coils"/>
    </source>
</evidence>
<dbReference type="PANTHER" id="PTHR32274">
    <property type="entry name" value="NEDD4-BINDING PROTEIN 3"/>
    <property type="match status" value="1"/>
</dbReference>
<evidence type="ECO:0000256" key="4">
    <source>
        <dbReference type="ARBA" id="ARBA00010640"/>
    </source>
</evidence>
<evidence type="ECO:0000256" key="8">
    <source>
        <dbReference type="ARBA" id="ARBA00023273"/>
    </source>
</evidence>
<sequence length="614" mass="67808">MATAQRPPRTSDTALHIMGSVGSLLERQDFSPEELRAALGSARSSRQPDGLLRKGLSQRELLSYLHLAKKDSKATKRWPSGGSHRQDEDRHSNYSGLYYREHPRGGDFTKTSLPERGRFDKCRIRPSVFKPAAGTGKSFLSMQSLAAHKGQKLWKSNGSLHTLVCNPPLSPGPQASRARAQLLHALSLDEGGPDPGLSDSSSGGSGGPGPFSASVGHVNHLGGSLDRAARSPKEQALMSASEMGPLATLSCLPEPPPPYDFTYTAQLAQDSVALRQGQPGLGGLSELKGGLSGDDGLSPFAQELEDRQQLWLAELKRLYDEKLQEVAQKAERNERSLQLQLFIAQQEQRRLRKELSACRGLAKEAAHSPERTSPSLEEEAKWEAGQKTSEISLLKQQLREAQAELAQKLAEIFSLKTKLRSSRAQAEAKDSELARLRDTLCQQMAQDGPQDGPTPVELPAGGCETDDSKSQGLRGEVGGGGAERLWTELQRERQQGREQALLFEQERRTWQEEKNRVLRYQREIQVMMGSLVYLRLGIEKSPYCHLLDNSHWAEICETFTRDACALLGLSVESPLSVRYSSVPWGQVREESPAFWVITGPGIPFLKRPEDHRFT</sequence>
<protein>
    <submittedName>
        <fullName evidence="13">NEDD4 binding protein 3</fullName>
    </submittedName>
</protein>
<feature type="coiled-coil region" evidence="10">
    <location>
        <begin position="301"/>
        <end position="347"/>
    </location>
</feature>
<dbReference type="InterPro" id="IPR013144">
    <property type="entry name" value="CRA_dom"/>
</dbReference>
<comment type="similarity">
    <text evidence="4">Belongs to the N4BP3 family.</text>
</comment>
<evidence type="ECO:0000259" key="12">
    <source>
        <dbReference type="SMART" id="SM00757"/>
    </source>
</evidence>
<dbReference type="GO" id="GO:0045087">
    <property type="term" value="P:innate immune response"/>
    <property type="evidence" value="ECO:0007669"/>
    <property type="project" value="Ensembl"/>
</dbReference>
<dbReference type="Proteomes" id="UP000002280">
    <property type="component" value="Chromosome 1"/>
</dbReference>
<evidence type="ECO:0000256" key="2">
    <source>
        <dbReference type="ARBA" id="ARBA00004489"/>
    </source>
</evidence>
<dbReference type="Pfam" id="PF10607">
    <property type="entry name" value="CTLH"/>
    <property type="match status" value="1"/>
</dbReference>
<keyword evidence="9" id="KW-0968">Cytoplasmic vesicle</keyword>
<feature type="region of interest" description="Disordered" evidence="11">
    <location>
        <begin position="187"/>
        <end position="238"/>
    </location>
</feature>
<organism evidence="13 14">
    <name type="scientific">Monodelphis domestica</name>
    <name type="common">Gray short-tailed opossum</name>
    <dbReference type="NCBI Taxonomy" id="13616"/>
    <lineage>
        <taxon>Eukaryota</taxon>
        <taxon>Metazoa</taxon>
        <taxon>Chordata</taxon>
        <taxon>Craniata</taxon>
        <taxon>Vertebrata</taxon>
        <taxon>Euteleostomi</taxon>
        <taxon>Mammalia</taxon>
        <taxon>Metatheria</taxon>
        <taxon>Didelphimorphia</taxon>
        <taxon>Didelphidae</taxon>
        <taxon>Monodelphis</taxon>
    </lineage>
</organism>
<keyword evidence="7 10" id="KW-0175">Coiled coil</keyword>
<dbReference type="Pfam" id="PF06818">
    <property type="entry name" value="Fez1"/>
    <property type="match status" value="1"/>
</dbReference>
<dbReference type="InParanoid" id="F6TVI9"/>
<feature type="domain" description="CRA" evidence="12">
    <location>
        <begin position="495"/>
        <end position="594"/>
    </location>
</feature>
<evidence type="ECO:0000256" key="6">
    <source>
        <dbReference type="ARBA" id="ARBA00022902"/>
    </source>
</evidence>
<dbReference type="PANTHER" id="PTHR32274:SF1">
    <property type="entry name" value="NEDD4-BINDING PROTEIN 3"/>
    <property type="match status" value="1"/>
</dbReference>
<evidence type="ECO:0000313" key="13">
    <source>
        <dbReference type="Ensembl" id="ENSMODP00000005254.3"/>
    </source>
</evidence>
<dbReference type="FunCoup" id="F6TVI9">
    <property type="interactions" value="34"/>
</dbReference>
<dbReference type="AlphaFoldDB" id="F6TVI9"/>
<reference evidence="13" key="2">
    <citation type="submission" date="2025-08" db="UniProtKB">
        <authorList>
            <consortium name="Ensembl"/>
        </authorList>
    </citation>
    <scope>IDENTIFICATION</scope>
</reference>
<gene>
    <name evidence="13" type="primary">N4BP3</name>
</gene>
<dbReference type="GeneTree" id="ENSGT00940000158603"/>
<evidence type="ECO:0000256" key="9">
    <source>
        <dbReference type="ARBA" id="ARBA00023329"/>
    </source>
</evidence>
<evidence type="ECO:0000256" key="7">
    <source>
        <dbReference type="ARBA" id="ARBA00023054"/>
    </source>
</evidence>
<keyword evidence="8" id="KW-0966">Cell projection</keyword>
<keyword evidence="14" id="KW-1185">Reference proteome</keyword>
<dbReference type="GO" id="GO:0030424">
    <property type="term" value="C:axon"/>
    <property type="evidence" value="ECO:0007669"/>
    <property type="project" value="UniProtKB-SubCell"/>
</dbReference>
<dbReference type="SMART" id="SM00757">
    <property type="entry name" value="CRA"/>
    <property type="match status" value="1"/>
</dbReference>
<keyword evidence="6" id="KW-0524">Neurogenesis</keyword>
<name>F6TVI9_MONDO</name>
<comment type="subcellular location">
    <subcellularLocation>
        <location evidence="2">Cell projection</location>
        <location evidence="2">Axon</location>
    </subcellularLocation>
    <subcellularLocation>
        <location evidence="1">Cell projection</location>
        <location evidence="1">Dendrite</location>
    </subcellularLocation>
    <subcellularLocation>
        <location evidence="3">Cytoplasmic vesicle</location>
    </subcellularLocation>
</comment>
<dbReference type="STRING" id="13616.ENSMODP00000005254"/>
<evidence type="ECO:0000256" key="3">
    <source>
        <dbReference type="ARBA" id="ARBA00004541"/>
    </source>
</evidence>
<evidence type="ECO:0000256" key="11">
    <source>
        <dbReference type="SAM" id="MobiDB-lite"/>
    </source>
</evidence>